<dbReference type="InterPro" id="IPR003715">
    <property type="entry name" value="Poly_export_N"/>
</dbReference>
<proteinExistence type="predicted"/>
<dbReference type="AlphaFoldDB" id="A0A1P8K3L7"/>
<protein>
    <submittedName>
        <fullName evidence="5">Polysaccharide export protein EpsE</fullName>
    </submittedName>
</protein>
<dbReference type="NCBIfam" id="TIGR03028">
    <property type="entry name" value="EpsE"/>
    <property type="match status" value="1"/>
</dbReference>
<keyword evidence="6" id="KW-1185">Reference proteome</keyword>
<evidence type="ECO:0000313" key="6">
    <source>
        <dbReference type="Proteomes" id="UP000186609"/>
    </source>
</evidence>
<gene>
    <name evidence="5" type="ORF">RD110_10130</name>
</gene>
<dbReference type="InterPro" id="IPR017478">
    <property type="entry name" value="Polysacc_export_EpsE"/>
</dbReference>
<dbReference type="PANTHER" id="PTHR33619:SF3">
    <property type="entry name" value="POLYSACCHARIDE EXPORT PROTEIN GFCE-RELATED"/>
    <property type="match status" value="1"/>
</dbReference>
<evidence type="ECO:0000259" key="3">
    <source>
        <dbReference type="Pfam" id="PF02563"/>
    </source>
</evidence>
<dbReference type="Pfam" id="PF02563">
    <property type="entry name" value="Poly_export"/>
    <property type="match status" value="1"/>
</dbReference>
<dbReference type="InterPro" id="IPR049712">
    <property type="entry name" value="Poly_export"/>
</dbReference>
<dbReference type="KEGG" id="rhy:RD110_10130"/>
<dbReference type="Pfam" id="PF10531">
    <property type="entry name" value="SLBB"/>
    <property type="match status" value="2"/>
</dbReference>
<dbReference type="GO" id="GO:0015159">
    <property type="term" value="F:polysaccharide transmembrane transporter activity"/>
    <property type="evidence" value="ECO:0007669"/>
    <property type="project" value="InterPro"/>
</dbReference>
<sequence length="264" mass="28503">MTRYISALLIGFLFWGQAAVAQAVQDYRLGAGDNIRVQVFQNPDLTVEARVSENGSITYPLIGSVEVGSLTISAAEKKIADALRTGGFLQKPQVNIVLTQIRGSQVSVLGQVNRPGRFALETNTRVTDALAMAGGATVTGDDIVILTGTRAGRPFRKVIDVPALFLDGRSEEDIAVSAGDTLYVHRAPVFYIYGEAQRNGPYRIERGMTVMQGLATGGGPTTRGTESRLRLYRKDASGLVQQITPALTDPLMPNDVIFVRESLF</sequence>
<reference evidence="5 6" key="1">
    <citation type="submission" date="2017-01" db="EMBL/GenBank/DDBJ databases">
        <authorList>
            <person name="Mah S.A."/>
            <person name="Swanson W.J."/>
            <person name="Moy G.W."/>
            <person name="Vacquier V.D."/>
        </authorList>
    </citation>
    <scope>NUCLEOTIDE SEQUENCE [LARGE SCALE GENOMIC DNA]</scope>
    <source>
        <strain evidence="5 6">DCY110</strain>
    </source>
</reference>
<feature type="chain" id="PRO_5012659075" evidence="2">
    <location>
        <begin position="24"/>
        <end position="264"/>
    </location>
</feature>
<dbReference type="STRING" id="1842727.RD110_10130"/>
<dbReference type="InterPro" id="IPR019554">
    <property type="entry name" value="Soluble_ligand-bd"/>
</dbReference>
<evidence type="ECO:0000256" key="2">
    <source>
        <dbReference type="SAM" id="SignalP"/>
    </source>
</evidence>
<name>A0A1P8K3L7_9BURK</name>
<feature type="domain" description="Soluble ligand binding" evidence="4">
    <location>
        <begin position="106"/>
        <end position="146"/>
    </location>
</feature>
<feature type="signal peptide" evidence="2">
    <location>
        <begin position="1"/>
        <end position="23"/>
    </location>
</feature>
<dbReference type="Proteomes" id="UP000186609">
    <property type="component" value="Chromosome"/>
</dbReference>
<dbReference type="PANTHER" id="PTHR33619">
    <property type="entry name" value="POLYSACCHARIDE EXPORT PROTEIN GFCE-RELATED"/>
    <property type="match status" value="1"/>
</dbReference>
<feature type="domain" description="Soluble ligand binding" evidence="4">
    <location>
        <begin position="189"/>
        <end position="243"/>
    </location>
</feature>
<evidence type="ECO:0000256" key="1">
    <source>
        <dbReference type="ARBA" id="ARBA00022729"/>
    </source>
</evidence>
<evidence type="ECO:0000259" key="4">
    <source>
        <dbReference type="Pfam" id="PF10531"/>
    </source>
</evidence>
<organism evidence="5 6">
    <name type="scientific">Rhodoferax koreensis</name>
    <dbReference type="NCBI Taxonomy" id="1842727"/>
    <lineage>
        <taxon>Bacteria</taxon>
        <taxon>Pseudomonadati</taxon>
        <taxon>Pseudomonadota</taxon>
        <taxon>Betaproteobacteria</taxon>
        <taxon>Burkholderiales</taxon>
        <taxon>Comamonadaceae</taxon>
        <taxon>Rhodoferax</taxon>
    </lineage>
</organism>
<feature type="domain" description="Polysaccharide export protein N-terminal" evidence="3">
    <location>
        <begin position="22"/>
        <end position="98"/>
    </location>
</feature>
<keyword evidence="1 2" id="KW-0732">Signal</keyword>
<evidence type="ECO:0000313" key="5">
    <source>
        <dbReference type="EMBL" id="APW40605.1"/>
    </source>
</evidence>
<dbReference type="EMBL" id="CP019236">
    <property type="protein sequence ID" value="APW40605.1"/>
    <property type="molecule type" value="Genomic_DNA"/>
</dbReference>
<dbReference type="Gene3D" id="3.10.560.10">
    <property type="entry name" value="Outer membrane lipoprotein wza domain like"/>
    <property type="match status" value="2"/>
</dbReference>
<accession>A0A1P8K3L7</accession>